<gene>
    <name evidence="1" type="ORF">PECUL_23A030632</name>
</gene>
<name>A0AAD1S090_PELCU</name>
<proteinExistence type="predicted"/>
<reference evidence="1" key="1">
    <citation type="submission" date="2022-03" db="EMBL/GenBank/DDBJ databases">
        <authorList>
            <person name="Alioto T."/>
            <person name="Alioto T."/>
            <person name="Gomez Garrido J."/>
        </authorList>
    </citation>
    <scope>NUCLEOTIDE SEQUENCE</scope>
</reference>
<accession>A0AAD1S090</accession>
<dbReference type="Proteomes" id="UP001295444">
    <property type="component" value="Chromosome 04"/>
</dbReference>
<keyword evidence="2" id="KW-1185">Reference proteome</keyword>
<feature type="non-terminal residue" evidence="1">
    <location>
        <position position="1"/>
    </location>
</feature>
<protein>
    <submittedName>
        <fullName evidence="1">Uncharacterized protein</fullName>
    </submittedName>
</protein>
<sequence>SNPARHWAQDLQGHISKDQWERAIVTTKKLIKSEVLLEQYRKTLYRWYMVPIRLHKLYPGSPPECWRCGKGEGTVLHIWWQCELVTSFWRNIHCLIRAATGTKLPSTPITSLLLHMPSNIPKGIQKLAFHILLTAQRAIARLWKSQRPPLVAEVCRDIDTQHLYETCYRGVLPLTDTAVEAWRLWEMRGTGDTPDG</sequence>
<evidence type="ECO:0000313" key="2">
    <source>
        <dbReference type="Proteomes" id="UP001295444"/>
    </source>
</evidence>
<organism evidence="1 2">
    <name type="scientific">Pelobates cultripes</name>
    <name type="common">Western spadefoot toad</name>
    <dbReference type="NCBI Taxonomy" id="61616"/>
    <lineage>
        <taxon>Eukaryota</taxon>
        <taxon>Metazoa</taxon>
        <taxon>Chordata</taxon>
        <taxon>Craniata</taxon>
        <taxon>Vertebrata</taxon>
        <taxon>Euteleostomi</taxon>
        <taxon>Amphibia</taxon>
        <taxon>Batrachia</taxon>
        <taxon>Anura</taxon>
        <taxon>Pelobatoidea</taxon>
        <taxon>Pelobatidae</taxon>
        <taxon>Pelobates</taxon>
    </lineage>
</organism>
<dbReference type="AlphaFoldDB" id="A0AAD1S090"/>
<evidence type="ECO:0000313" key="1">
    <source>
        <dbReference type="EMBL" id="CAH2283817.1"/>
    </source>
</evidence>
<dbReference type="EMBL" id="OW240915">
    <property type="protein sequence ID" value="CAH2283817.1"/>
    <property type="molecule type" value="Genomic_DNA"/>
</dbReference>